<feature type="compositionally biased region" description="Low complexity" evidence="1">
    <location>
        <begin position="64"/>
        <end position="73"/>
    </location>
</feature>
<comment type="caution">
    <text evidence="3">The sequence shown here is derived from an EMBL/GenBank/DDBJ whole genome shotgun (WGS) entry which is preliminary data.</text>
</comment>
<sequence>MTARPLEVKSSAELELDEFEKALTFREKPINKKIFESKGEMRIFYNIKKHQFHFETMARSNQHAETSSATSTEVSCQPRHDKPIPNTTTNPFHLYTD</sequence>
<dbReference type="AlphaFoldDB" id="A0AAE0E097"/>
<keyword evidence="4" id="KW-1185">Reference proteome</keyword>
<accession>A0AAE0E097</accession>
<dbReference type="Pfam" id="PF12214">
    <property type="entry name" value="TPX2_importin"/>
    <property type="match status" value="1"/>
</dbReference>
<feature type="non-terminal residue" evidence="3">
    <location>
        <position position="1"/>
    </location>
</feature>
<organism evidence="3 4">
    <name type="scientific">Dipteronia sinensis</name>
    <dbReference type="NCBI Taxonomy" id="43782"/>
    <lineage>
        <taxon>Eukaryota</taxon>
        <taxon>Viridiplantae</taxon>
        <taxon>Streptophyta</taxon>
        <taxon>Embryophyta</taxon>
        <taxon>Tracheophyta</taxon>
        <taxon>Spermatophyta</taxon>
        <taxon>Magnoliopsida</taxon>
        <taxon>eudicotyledons</taxon>
        <taxon>Gunneridae</taxon>
        <taxon>Pentapetalae</taxon>
        <taxon>rosids</taxon>
        <taxon>malvids</taxon>
        <taxon>Sapindales</taxon>
        <taxon>Sapindaceae</taxon>
        <taxon>Hippocastanoideae</taxon>
        <taxon>Acereae</taxon>
        <taxon>Dipteronia</taxon>
    </lineage>
</organism>
<evidence type="ECO:0000259" key="2">
    <source>
        <dbReference type="Pfam" id="PF12214"/>
    </source>
</evidence>
<name>A0AAE0E097_9ROSI</name>
<proteinExistence type="predicted"/>
<dbReference type="Proteomes" id="UP001281410">
    <property type="component" value="Unassembled WGS sequence"/>
</dbReference>
<dbReference type="InterPro" id="IPR027330">
    <property type="entry name" value="TPX2_central_dom"/>
</dbReference>
<reference evidence="3" key="1">
    <citation type="journal article" date="2023" name="Plant J.">
        <title>Genome sequences and population genomics provide insights into the demographic history, inbreeding, and mutation load of two 'living fossil' tree species of Dipteronia.</title>
        <authorList>
            <person name="Feng Y."/>
            <person name="Comes H.P."/>
            <person name="Chen J."/>
            <person name="Zhu S."/>
            <person name="Lu R."/>
            <person name="Zhang X."/>
            <person name="Li P."/>
            <person name="Qiu J."/>
            <person name="Olsen K.M."/>
            <person name="Qiu Y."/>
        </authorList>
    </citation>
    <scope>NUCLEOTIDE SEQUENCE</scope>
    <source>
        <strain evidence="3">NBL</strain>
    </source>
</reference>
<protein>
    <recommendedName>
        <fullName evidence="2">TPX2 central domain-containing protein</fullName>
    </recommendedName>
</protein>
<feature type="region of interest" description="Disordered" evidence="1">
    <location>
        <begin position="58"/>
        <end position="97"/>
    </location>
</feature>
<evidence type="ECO:0000313" key="4">
    <source>
        <dbReference type="Proteomes" id="UP001281410"/>
    </source>
</evidence>
<evidence type="ECO:0000313" key="3">
    <source>
        <dbReference type="EMBL" id="KAK3199508.1"/>
    </source>
</evidence>
<feature type="domain" description="TPX2 central" evidence="2">
    <location>
        <begin position="3"/>
        <end position="85"/>
    </location>
</feature>
<dbReference type="EMBL" id="JANJYJ010000007">
    <property type="protein sequence ID" value="KAK3199508.1"/>
    <property type="molecule type" value="Genomic_DNA"/>
</dbReference>
<evidence type="ECO:0000256" key="1">
    <source>
        <dbReference type="SAM" id="MobiDB-lite"/>
    </source>
</evidence>
<gene>
    <name evidence="3" type="ORF">Dsin_022923</name>
</gene>